<comment type="subcellular location">
    <subcellularLocation>
        <location evidence="1">Cell inner membrane</location>
        <topology evidence="1">Multi-pass membrane protein</topology>
    </subcellularLocation>
</comment>
<feature type="binding site" evidence="22">
    <location>
        <begin position="95"/>
        <end position="96"/>
    </location>
    <ligand>
        <name>ATP</name>
        <dbReference type="ChEBI" id="CHEBI:30616"/>
    </ligand>
</feature>
<comment type="function">
    <text evidence="24">Catalyzes the ATP-dependent phosphorylation of sn-l,2-diacylglycerol (DAG) to phosphatidic acid. Involved in the recycling of diacylglycerol produced as a by-product during membrane-derived oligosaccharide (MDO) biosynthesis.</text>
</comment>
<evidence type="ECO:0000256" key="4">
    <source>
        <dbReference type="ARBA" id="ARBA00017575"/>
    </source>
</evidence>
<dbReference type="InterPro" id="IPR036945">
    <property type="entry name" value="DAGK_sf"/>
</dbReference>
<keyword evidence="18" id="KW-0594">Phospholipid biosynthesis</keyword>
<dbReference type="AlphaFoldDB" id="A0A1Q2LGZ5"/>
<evidence type="ECO:0000256" key="7">
    <source>
        <dbReference type="ARBA" id="ARBA00022519"/>
    </source>
</evidence>
<evidence type="ECO:0000256" key="11">
    <source>
        <dbReference type="ARBA" id="ARBA00022741"/>
    </source>
</evidence>
<dbReference type="GO" id="GO:0005524">
    <property type="term" value="F:ATP binding"/>
    <property type="evidence" value="ECO:0007669"/>
    <property type="project" value="UniProtKB-KW"/>
</dbReference>
<dbReference type="EC" id="2.7.1.107" evidence="3 24"/>
<keyword evidence="6" id="KW-0444">Lipid biosynthesis</keyword>
<protein>
    <recommendedName>
        <fullName evidence="4 24">Diacylglycerol kinase</fullName>
        <ecNumber evidence="3 24">2.7.1.107</ecNumber>
    </recommendedName>
</protein>
<evidence type="ECO:0000256" key="14">
    <source>
        <dbReference type="ARBA" id="ARBA00022842"/>
    </source>
</evidence>
<evidence type="ECO:0000256" key="13">
    <source>
        <dbReference type="ARBA" id="ARBA00022840"/>
    </source>
</evidence>
<evidence type="ECO:0000256" key="16">
    <source>
        <dbReference type="ARBA" id="ARBA00023098"/>
    </source>
</evidence>
<dbReference type="GO" id="GO:0004143">
    <property type="term" value="F:ATP-dependent diacylglycerol kinase activity"/>
    <property type="evidence" value="ECO:0007669"/>
    <property type="project" value="UniProtKB-EC"/>
</dbReference>
<reference evidence="25 26" key="1">
    <citation type="submission" date="2017-02" db="EMBL/GenBank/DDBJ databases">
        <title>Whole genome sequencing of Helicobacter bilis strain AAQJH.</title>
        <authorList>
            <person name="Conlan S."/>
            <person name="Thomas P.J."/>
            <person name="Mullikin J."/>
            <person name="Palmore T.N."/>
            <person name="Frank K.M."/>
            <person name="Segre J.A."/>
        </authorList>
    </citation>
    <scope>NUCLEOTIDE SEQUENCE [LARGE SCALE GENOMIC DNA]</scope>
    <source>
        <strain evidence="25 26">AAQJH</strain>
    </source>
</reference>
<evidence type="ECO:0000256" key="21">
    <source>
        <dbReference type="PIRSR" id="PIRSR600829-2"/>
    </source>
</evidence>
<keyword evidence="7" id="KW-0997">Cell inner membrane</keyword>
<evidence type="ECO:0000256" key="1">
    <source>
        <dbReference type="ARBA" id="ARBA00004429"/>
    </source>
</evidence>
<keyword evidence="10 23" id="KW-0479">Metal-binding</keyword>
<dbReference type="PANTHER" id="PTHR34299:SF1">
    <property type="entry name" value="DIACYLGLYCEROL KINASE"/>
    <property type="match status" value="1"/>
</dbReference>
<evidence type="ECO:0000256" key="18">
    <source>
        <dbReference type="ARBA" id="ARBA00023209"/>
    </source>
</evidence>
<evidence type="ECO:0000256" key="3">
    <source>
        <dbReference type="ARBA" id="ARBA00012133"/>
    </source>
</evidence>
<keyword evidence="5" id="KW-1003">Cell membrane</keyword>
<organism evidence="25 26">
    <name type="scientific">Helicobacter bilis</name>
    <dbReference type="NCBI Taxonomy" id="37372"/>
    <lineage>
        <taxon>Bacteria</taxon>
        <taxon>Pseudomonadati</taxon>
        <taxon>Campylobacterota</taxon>
        <taxon>Epsilonproteobacteria</taxon>
        <taxon>Campylobacterales</taxon>
        <taxon>Helicobacteraceae</taxon>
        <taxon>Helicobacter</taxon>
    </lineage>
</organism>
<evidence type="ECO:0000256" key="8">
    <source>
        <dbReference type="ARBA" id="ARBA00022679"/>
    </source>
</evidence>
<feature type="binding site" evidence="23">
    <location>
        <position position="77"/>
    </location>
    <ligand>
        <name>a divalent metal cation</name>
        <dbReference type="ChEBI" id="CHEBI:60240"/>
    </ligand>
</feature>
<feature type="binding site" evidence="21">
    <location>
        <position position="70"/>
    </location>
    <ligand>
        <name>substrate</name>
    </ligand>
</feature>
<evidence type="ECO:0000256" key="23">
    <source>
        <dbReference type="PIRSR" id="PIRSR600829-4"/>
    </source>
</evidence>
<proteinExistence type="inferred from homology"/>
<evidence type="ECO:0000256" key="10">
    <source>
        <dbReference type="ARBA" id="ARBA00022723"/>
    </source>
</evidence>
<keyword evidence="12 24" id="KW-0418">Kinase</keyword>
<feature type="binding site" evidence="21">
    <location>
        <position position="10"/>
    </location>
    <ligand>
        <name>substrate</name>
    </ligand>
</feature>
<dbReference type="InterPro" id="IPR000829">
    <property type="entry name" value="DAGK"/>
</dbReference>
<name>A0A1Q2LGZ5_9HELI</name>
<dbReference type="Pfam" id="PF01219">
    <property type="entry name" value="DAGK_prokar"/>
    <property type="match status" value="1"/>
</dbReference>
<feature type="transmembrane region" description="Helical" evidence="24">
    <location>
        <begin position="34"/>
        <end position="50"/>
    </location>
</feature>
<dbReference type="GO" id="GO:0005886">
    <property type="term" value="C:plasma membrane"/>
    <property type="evidence" value="ECO:0007669"/>
    <property type="project" value="UniProtKB-SubCell"/>
</dbReference>
<dbReference type="Gene3D" id="1.10.287.3610">
    <property type="match status" value="1"/>
</dbReference>
<feature type="active site" description="Proton acceptor" evidence="20">
    <location>
        <position position="70"/>
    </location>
</feature>
<feature type="transmembrane region" description="Helical" evidence="24">
    <location>
        <begin position="100"/>
        <end position="119"/>
    </location>
</feature>
<evidence type="ECO:0000256" key="5">
    <source>
        <dbReference type="ARBA" id="ARBA00022475"/>
    </source>
</evidence>
<evidence type="ECO:0000256" key="22">
    <source>
        <dbReference type="PIRSR" id="PIRSR600829-3"/>
    </source>
</evidence>
<dbReference type="RefSeq" id="WP_005217089.1">
    <property type="nucleotide sequence ID" value="NZ_CABKOK010000001.1"/>
</dbReference>
<evidence type="ECO:0000256" key="9">
    <source>
        <dbReference type="ARBA" id="ARBA00022692"/>
    </source>
</evidence>
<feature type="binding site" evidence="22">
    <location>
        <position position="10"/>
    </location>
    <ligand>
        <name>ATP</name>
        <dbReference type="ChEBI" id="CHEBI:30616"/>
    </ligand>
</feature>
<feature type="binding site" evidence="22">
    <location>
        <position position="77"/>
    </location>
    <ligand>
        <name>ATP</name>
        <dbReference type="ChEBI" id="CHEBI:30616"/>
    </ligand>
</feature>
<keyword evidence="13 22" id="KW-0067">ATP-binding</keyword>
<evidence type="ECO:0000256" key="15">
    <source>
        <dbReference type="ARBA" id="ARBA00022989"/>
    </source>
</evidence>
<evidence type="ECO:0000256" key="12">
    <source>
        <dbReference type="ARBA" id="ARBA00022777"/>
    </source>
</evidence>
<evidence type="ECO:0000313" key="26">
    <source>
        <dbReference type="Proteomes" id="UP000188298"/>
    </source>
</evidence>
<keyword evidence="19 24" id="KW-1208">Phospholipid metabolism</keyword>
<dbReference type="CDD" id="cd14264">
    <property type="entry name" value="DAGK_IM"/>
    <property type="match status" value="1"/>
</dbReference>
<comment type="catalytic activity">
    <reaction evidence="24">
        <text>a 1,2-diacyl-sn-glycerol + ATP = a 1,2-diacyl-sn-glycero-3-phosphate + ADP + H(+)</text>
        <dbReference type="Rhea" id="RHEA:10272"/>
        <dbReference type="ChEBI" id="CHEBI:15378"/>
        <dbReference type="ChEBI" id="CHEBI:17815"/>
        <dbReference type="ChEBI" id="CHEBI:30616"/>
        <dbReference type="ChEBI" id="CHEBI:58608"/>
        <dbReference type="ChEBI" id="CHEBI:456216"/>
        <dbReference type="EC" id="2.7.1.107"/>
    </reaction>
</comment>
<evidence type="ECO:0000256" key="2">
    <source>
        <dbReference type="ARBA" id="ARBA00005967"/>
    </source>
</evidence>
<comment type="similarity">
    <text evidence="2 24">Belongs to the bacterial diacylglycerol kinase family.</text>
</comment>
<keyword evidence="14 23" id="KW-0460">Magnesium</keyword>
<keyword evidence="16 24" id="KW-0443">Lipid metabolism</keyword>
<dbReference type="GO" id="GO:0006654">
    <property type="term" value="P:phosphatidic acid biosynthetic process"/>
    <property type="evidence" value="ECO:0007669"/>
    <property type="project" value="InterPro"/>
</dbReference>
<feature type="binding site" evidence="21">
    <location>
        <position position="99"/>
    </location>
    <ligand>
        <name>substrate</name>
    </ligand>
</feature>
<dbReference type="InterPro" id="IPR033718">
    <property type="entry name" value="DAGK_prok"/>
</dbReference>
<dbReference type="EMBL" id="CP019645">
    <property type="protein sequence ID" value="AQQ59736.1"/>
    <property type="molecule type" value="Genomic_DNA"/>
</dbReference>
<dbReference type="KEGG" id="hbl:XJ32_06140"/>
<dbReference type="PANTHER" id="PTHR34299">
    <property type="entry name" value="DIACYLGLYCEROL KINASE"/>
    <property type="match status" value="1"/>
</dbReference>
<feature type="transmembrane region" description="Helical" evidence="24">
    <location>
        <begin position="57"/>
        <end position="80"/>
    </location>
</feature>
<keyword evidence="15 24" id="KW-1133">Transmembrane helix</keyword>
<keyword evidence="17 24" id="KW-0472">Membrane</keyword>
<evidence type="ECO:0000256" key="20">
    <source>
        <dbReference type="PIRSR" id="PIRSR600829-1"/>
    </source>
</evidence>
<dbReference type="Proteomes" id="UP000188298">
    <property type="component" value="Chromosome"/>
</dbReference>
<keyword evidence="9 24" id="KW-0812">Transmembrane</keyword>
<feature type="binding site" evidence="23">
    <location>
        <position position="29"/>
    </location>
    <ligand>
        <name>a divalent metal cation</name>
        <dbReference type="ChEBI" id="CHEBI:60240"/>
    </ligand>
</feature>
<evidence type="ECO:0000256" key="24">
    <source>
        <dbReference type="RuleBase" id="RU363065"/>
    </source>
</evidence>
<evidence type="ECO:0000313" key="25">
    <source>
        <dbReference type="EMBL" id="AQQ59736.1"/>
    </source>
</evidence>
<comment type="cofactor">
    <cofactor evidence="23">
        <name>Mg(2+)</name>
        <dbReference type="ChEBI" id="CHEBI:18420"/>
    </cofactor>
    <text evidence="23">Mn(2+), Zn(2+), Cd(2+) and Co(2+) support activity to lesser extents.</text>
</comment>
<keyword evidence="8 24" id="KW-0808">Transferase</keyword>
<dbReference type="GO" id="GO:0046872">
    <property type="term" value="F:metal ion binding"/>
    <property type="evidence" value="ECO:0007669"/>
    <property type="project" value="UniProtKB-KW"/>
</dbReference>
<sequence length="123" mass="13899">MKSGKKGVKRIIGAFFFSLAGLKACVSEEVSFRQILIVFVLFFIIACFLGRDFFEIAFLVLPLFFMVFAELVNTAIEKIIDLVQPTFHPLARDAKDIGSSLQFVCMLFAAFIWGGYLLVRFVL</sequence>
<evidence type="ECO:0000256" key="17">
    <source>
        <dbReference type="ARBA" id="ARBA00023136"/>
    </source>
</evidence>
<keyword evidence="11 22" id="KW-0547">Nucleotide-binding</keyword>
<evidence type="ECO:0000256" key="19">
    <source>
        <dbReference type="ARBA" id="ARBA00023264"/>
    </source>
</evidence>
<feature type="binding site" evidence="22">
    <location>
        <position position="29"/>
    </location>
    <ligand>
        <name>ATP</name>
        <dbReference type="ChEBI" id="CHEBI:30616"/>
    </ligand>
</feature>
<evidence type="ECO:0000256" key="6">
    <source>
        <dbReference type="ARBA" id="ARBA00022516"/>
    </source>
</evidence>
<gene>
    <name evidence="25" type="ORF">XJ32_06140</name>
</gene>
<accession>A0A1Q2LGZ5</accession>